<dbReference type="AlphaFoldDB" id="A0A2A6CUU9"/>
<evidence type="ECO:0000313" key="2">
    <source>
        <dbReference type="EnsemblMetazoa" id="PPA40058.1"/>
    </source>
</evidence>
<organism evidence="2 3">
    <name type="scientific">Pristionchus pacificus</name>
    <name type="common">Parasitic nematode worm</name>
    <dbReference type="NCBI Taxonomy" id="54126"/>
    <lineage>
        <taxon>Eukaryota</taxon>
        <taxon>Metazoa</taxon>
        <taxon>Ecdysozoa</taxon>
        <taxon>Nematoda</taxon>
        <taxon>Chromadorea</taxon>
        <taxon>Rhabditida</taxon>
        <taxon>Rhabditina</taxon>
        <taxon>Diplogasteromorpha</taxon>
        <taxon>Diplogasteroidea</taxon>
        <taxon>Neodiplogasteridae</taxon>
        <taxon>Pristionchus</taxon>
    </lineage>
</organism>
<evidence type="ECO:0000313" key="3">
    <source>
        <dbReference type="Proteomes" id="UP000005239"/>
    </source>
</evidence>
<accession>A0A2A6CUU9</accession>
<name>A0A2A6CUU9_PRIPA</name>
<sequence length="99" mass="11144">MGKLTKLVEFGRLAEIFFEHFGRLLFDLTGAEFATLITTLAKARNEETCKRERLISRGEQEGRSMTSSSRPPPFDSLDQFTNQFSPQLPLVSLSIAFTA</sequence>
<protein>
    <submittedName>
        <fullName evidence="2">Uncharacterized protein</fullName>
    </submittedName>
</protein>
<reference evidence="2" key="2">
    <citation type="submission" date="2022-06" db="UniProtKB">
        <authorList>
            <consortium name="EnsemblMetazoa"/>
        </authorList>
    </citation>
    <scope>IDENTIFICATION</scope>
    <source>
        <strain evidence="2">PS312</strain>
    </source>
</reference>
<evidence type="ECO:0000256" key="1">
    <source>
        <dbReference type="SAM" id="MobiDB-lite"/>
    </source>
</evidence>
<dbReference type="EnsemblMetazoa" id="PPA40058.1">
    <property type="protein sequence ID" value="PPA40058.1"/>
    <property type="gene ID" value="WBGene00278427"/>
</dbReference>
<accession>A0A8R1UTP6</accession>
<reference evidence="3" key="1">
    <citation type="journal article" date="2008" name="Nat. Genet.">
        <title>The Pristionchus pacificus genome provides a unique perspective on nematode lifestyle and parasitism.</title>
        <authorList>
            <person name="Dieterich C."/>
            <person name="Clifton S.W."/>
            <person name="Schuster L.N."/>
            <person name="Chinwalla A."/>
            <person name="Delehaunty K."/>
            <person name="Dinkelacker I."/>
            <person name="Fulton L."/>
            <person name="Fulton R."/>
            <person name="Godfrey J."/>
            <person name="Minx P."/>
            <person name="Mitreva M."/>
            <person name="Roeseler W."/>
            <person name="Tian H."/>
            <person name="Witte H."/>
            <person name="Yang S.P."/>
            <person name="Wilson R.K."/>
            <person name="Sommer R.J."/>
        </authorList>
    </citation>
    <scope>NUCLEOTIDE SEQUENCE [LARGE SCALE GENOMIC DNA]</scope>
    <source>
        <strain evidence="3">PS312</strain>
    </source>
</reference>
<gene>
    <name evidence="2" type="primary">WBGene00278427</name>
</gene>
<keyword evidence="3" id="KW-1185">Reference proteome</keyword>
<dbReference type="Proteomes" id="UP000005239">
    <property type="component" value="Unassembled WGS sequence"/>
</dbReference>
<proteinExistence type="predicted"/>
<feature type="region of interest" description="Disordered" evidence="1">
    <location>
        <begin position="54"/>
        <end position="78"/>
    </location>
</feature>